<dbReference type="InterPro" id="IPR013785">
    <property type="entry name" value="Aldolase_TIM"/>
</dbReference>
<gene>
    <name evidence="2" type="ORF">AVDCRST_MAG28-1225</name>
</gene>
<dbReference type="InterPro" id="IPR004352">
    <property type="entry name" value="GH114_TIM-barrel"/>
</dbReference>
<dbReference type="Gene3D" id="3.20.20.70">
    <property type="entry name" value="Aldolase class I"/>
    <property type="match status" value="1"/>
</dbReference>
<sequence>MGSFDFAVNEECFEYRECGKLGVFIKANKAVFHVEYGLSRSKFCKQARKLGFSSLRKHLNLDAWRRPC</sequence>
<name>A0A6J4QU35_9ACTN</name>
<reference evidence="2" key="1">
    <citation type="submission" date="2020-02" db="EMBL/GenBank/DDBJ databases">
        <authorList>
            <person name="Meier V. D."/>
        </authorList>
    </citation>
    <scope>NUCLEOTIDE SEQUENCE</scope>
    <source>
        <strain evidence="2">AVDCRST_MAG28</strain>
    </source>
</reference>
<feature type="domain" description="Glycoside-hydrolase family GH114 TIM-barrel" evidence="1">
    <location>
        <begin position="3"/>
        <end position="64"/>
    </location>
</feature>
<accession>A0A6J4QU35</accession>
<organism evidence="2">
    <name type="scientific">uncultured Rubrobacteraceae bacterium</name>
    <dbReference type="NCBI Taxonomy" id="349277"/>
    <lineage>
        <taxon>Bacteria</taxon>
        <taxon>Bacillati</taxon>
        <taxon>Actinomycetota</taxon>
        <taxon>Rubrobacteria</taxon>
        <taxon>Rubrobacterales</taxon>
        <taxon>Rubrobacteraceae</taxon>
        <taxon>environmental samples</taxon>
    </lineage>
</organism>
<dbReference type="AlphaFoldDB" id="A0A6J4QU35"/>
<dbReference type="PANTHER" id="PTHR35273:SF2">
    <property type="entry name" value="ALPHA-GALACTOSIDASE"/>
    <property type="match status" value="1"/>
</dbReference>
<evidence type="ECO:0000313" key="2">
    <source>
        <dbReference type="EMBL" id="CAA9450648.1"/>
    </source>
</evidence>
<dbReference type="EMBL" id="CADCVE010000028">
    <property type="protein sequence ID" value="CAA9450648.1"/>
    <property type="molecule type" value="Genomic_DNA"/>
</dbReference>
<dbReference type="PANTHER" id="PTHR35273">
    <property type="entry name" value="ALPHA-1,4 POLYGALACTOSAMINIDASE, PUTATIVE (AFU_ORTHOLOGUE AFUA_3G07890)-RELATED"/>
    <property type="match status" value="1"/>
</dbReference>
<proteinExistence type="predicted"/>
<protein>
    <recommendedName>
        <fullName evidence="1">Glycoside-hydrolase family GH114 TIM-barrel domain-containing protein</fullName>
    </recommendedName>
</protein>
<evidence type="ECO:0000259" key="1">
    <source>
        <dbReference type="Pfam" id="PF03537"/>
    </source>
</evidence>
<dbReference type="Pfam" id="PF03537">
    <property type="entry name" value="Glyco_hydro_114"/>
    <property type="match status" value="1"/>
</dbReference>